<gene>
    <name evidence="2" type="ORF">BG61_41845</name>
</gene>
<dbReference type="AlphaFoldDB" id="A0A069PLU9"/>
<evidence type="ECO:0000313" key="2">
    <source>
        <dbReference type="EMBL" id="KDR38251.1"/>
    </source>
</evidence>
<feature type="region of interest" description="Disordered" evidence="1">
    <location>
        <begin position="1"/>
        <end position="22"/>
    </location>
</feature>
<sequence length="431" mass="48267">MDWKFWNKSTPHSPASSEGPTDTSEALRLLLGMLMRADTPPFSNWNVSGVVFAPNIENTAQSASKGYLLALWFWVFAEKHGVVAARMARDTFCLLADEAQPSTGDALDTLIELENRIIQSFDSTRPEHRSFVQGGRSVELPMEYFLATGFLLQESGSPYYGRTNVDFEGNDIKLAVCLRNATEQALPIFKPMVQTLQGFDPSSLPRWKWSASPGALERHLQRRYNNPLFPLHRQVVTSNDVYEARVASYQTVAAIRKELAELAREFDGHAQLPVDWHPILNGLRERLDILEDHRLMAGGENESLGHSIAELRGRVMGAWRAALHNNARQLAALENAESLQRERHAANYATDWMRQLRSHASPIPPQEVVAALLSDPPAEIERAVAAMRAEPQLHSTLENCRMYARKLAGEVRSAGHAVTDLDEKLRILDTA</sequence>
<feature type="compositionally biased region" description="Polar residues" evidence="1">
    <location>
        <begin position="7"/>
        <end position="22"/>
    </location>
</feature>
<evidence type="ECO:0000256" key="1">
    <source>
        <dbReference type="SAM" id="MobiDB-lite"/>
    </source>
</evidence>
<keyword evidence="3" id="KW-1185">Reference proteome</keyword>
<dbReference type="STRING" id="60547.GCA_000751215_00617"/>
<name>A0A069PLU9_9BURK</name>
<accession>A0A069PLU9</accession>
<proteinExistence type="predicted"/>
<evidence type="ECO:0000313" key="3">
    <source>
        <dbReference type="Proteomes" id="UP000027466"/>
    </source>
</evidence>
<organism evidence="2 3">
    <name type="scientific">Caballeronia glathei</name>
    <dbReference type="NCBI Taxonomy" id="60547"/>
    <lineage>
        <taxon>Bacteria</taxon>
        <taxon>Pseudomonadati</taxon>
        <taxon>Pseudomonadota</taxon>
        <taxon>Betaproteobacteria</taxon>
        <taxon>Burkholderiales</taxon>
        <taxon>Burkholderiaceae</taxon>
        <taxon>Caballeronia</taxon>
    </lineage>
</organism>
<dbReference type="Proteomes" id="UP000027466">
    <property type="component" value="Unassembled WGS sequence"/>
</dbReference>
<protein>
    <submittedName>
        <fullName evidence="2">Tryptophan leader peptide</fullName>
    </submittedName>
</protein>
<comment type="caution">
    <text evidence="2">The sequence shown here is derived from an EMBL/GenBank/DDBJ whole genome shotgun (WGS) entry which is preliminary data.</text>
</comment>
<reference evidence="2 3" key="1">
    <citation type="submission" date="2014-03" db="EMBL/GenBank/DDBJ databases">
        <title>Draft Genome Sequences of Four Burkholderia Strains.</title>
        <authorList>
            <person name="Liu X.Y."/>
            <person name="Li C.X."/>
            <person name="Xu J.H."/>
        </authorList>
    </citation>
    <scope>NUCLEOTIDE SEQUENCE [LARGE SCALE GENOMIC DNA]</scope>
    <source>
        <strain evidence="2 3">DSM 50014</strain>
    </source>
</reference>
<dbReference type="RefSeq" id="WP_035925649.1">
    <property type="nucleotide sequence ID" value="NZ_CADFFX010000021.1"/>
</dbReference>
<dbReference type="EMBL" id="JFHC01000099">
    <property type="protein sequence ID" value="KDR38251.1"/>
    <property type="molecule type" value="Genomic_DNA"/>
</dbReference>